<gene>
    <name evidence="2" type="ORF">ElP_04260</name>
</gene>
<name>A0A518GVL6_9BACT</name>
<accession>A0A518GVL6</accession>
<sequence length="96" mass="10276" precursor="true">MRRAIPLAVVAAALVAAWFSSGLAQGGAPQASDEVVPSWEYRVLILSDVVDAQQALRQEGGQTATAFESRFDELGRDDWESCGDLPGVAIFKQPGR</sequence>
<dbReference type="RefSeq" id="WP_145266801.1">
    <property type="nucleotide sequence ID" value="NZ_CP036426.1"/>
</dbReference>
<protein>
    <submittedName>
        <fullName evidence="2">Uncharacterized protein</fullName>
    </submittedName>
</protein>
<evidence type="ECO:0000313" key="2">
    <source>
        <dbReference type="EMBL" id="QDV32591.1"/>
    </source>
</evidence>
<evidence type="ECO:0000313" key="3">
    <source>
        <dbReference type="Proteomes" id="UP000317835"/>
    </source>
</evidence>
<keyword evidence="1" id="KW-0732">Signal</keyword>
<keyword evidence="3" id="KW-1185">Reference proteome</keyword>
<dbReference type="OrthoDB" id="5432776at2"/>
<evidence type="ECO:0000256" key="1">
    <source>
        <dbReference type="SAM" id="SignalP"/>
    </source>
</evidence>
<dbReference type="Proteomes" id="UP000317835">
    <property type="component" value="Chromosome"/>
</dbReference>
<dbReference type="AlphaFoldDB" id="A0A518GVL6"/>
<organism evidence="2 3">
    <name type="scientific">Tautonia plasticadhaerens</name>
    <dbReference type="NCBI Taxonomy" id="2527974"/>
    <lineage>
        <taxon>Bacteria</taxon>
        <taxon>Pseudomonadati</taxon>
        <taxon>Planctomycetota</taxon>
        <taxon>Planctomycetia</taxon>
        <taxon>Isosphaerales</taxon>
        <taxon>Isosphaeraceae</taxon>
        <taxon>Tautonia</taxon>
    </lineage>
</organism>
<feature type="chain" id="PRO_5021944117" evidence="1">
    <location>
        <begin position="25"/>
        <end position="96"/>
    </location>
</feature>
<feature type="signal peptide" evidence="1">
    <location>
        <begin position="1"/>
        <end position="24"/>
    </location>
</feature>
<dbReference type="EMBL" id="CP036426">
    <property type="protein sequence ID" value="QDV32591.1"/>
    <property type="molecule type" value="Genomic_DNA"/>
</dbReference>
<dbReference type="KEGG" id="tpla:ElP_04260"/>
<proteinExistence type="predicted"/>
<reference evidence="2 3" key="1">
    <citation type="submission" date="2019-02" db="EMBL/GenBank/DDBJ databases">
        <title>Deep-cultivation of Planctomycetes and their phenomic and genomic characterization uncovers novel biology.</title>
        <authorList>
            <person name="Wiegand S."/>
            <person name="Jogler M."/>
            <person name="Boedeker C."/>
            <person name="Pinto D."/>
            <person name="Vollmers J."/>
            <person name="Rivas-Marin E."/>
            <person name="Kohn T."/>
            <person name="Peeters S.H."/>
            <person name="Heuer A."/>
            <person name="Rast P."/>
            <person name="Oberbeckmann S."/>
            <person name="Bunk B."/>
            <person name="Jeske O."/>
            <person name="Meyerdierks A."/>
            <person name="Storesund J.E."/>
            <person name="Kallscheuer N."/>
            <person name="Luecker S."/>
            <person name="Lage O.M."/>
            <person name="Pohl T."/>
            <person name="Merkel B.J."/>
            <person name="Hornburger P."/>
            <person name="Mueller R.-W."/>
            <person name="Bruemmer F."/>
            <person name="Labrenz M."/>
            <person name="Spormann A.M."/>
            <person name="Op den Camp H."/>
            <person name="Overmann J."/>
            <person name="Amann R."/>
            <person name="Jetten M.S.M."/>
            <person name="Mascher T."/>
            <person name="Medema M.H."/>
            <person name="Devos D.P."/>
            <person name="Kaster A.-K."/>
            <person name="Ovreas L."/>
            <person name="Rohde M."/>
            <person name="Galperin M.Y."/>
            <person name="Jogler C."/>
        </authorList>
    </citation>
    <scope>NUCLEOTIDE SEQUENCE [LARGE SCALE GENOMIC DNA]</scope>
    <source>
        <strain evidence="2 3">ElP</strain>
    </source>
</reference>